<gene>
    <name evidence="5" type="ORF">FHL03_03340</name>
</gene>
<feature type="region of interest" description="Disordered" evidence="2">
    <location>
        <begin position="46"/>
        <end position="92"/>
    </location>
</feature>
<sequence length="201" mass="22501">MENRSSRNNRSDKGSKKKFYKDVWFWLFIASTVLLIITLSTPVYEYSEEPKTEKKTNRNHSDKNNYSYSDDTSSSNTDNENDTDSKETKFGESVEFKSGEKITVESAQDDNSIELQSAENGEHPVTVKVTVQNTKSSPLDFNSQDFDLYDSNNEVATFDASTYLADIPNSIAAGKQASMTLNFGSKGAGPYNVTFGNSIWK</sequence>
<evidence type="ECO:0000313" key="6">
    <source>
        <dbReference type="Proteomes" id="UP000436655"/>
    </source>
</evidence>
<keyword evidence="3" id="KW-0472">Membrane</keyword>
<accession>A0ABW9P5L6</accession>
<evidence type="ECO:0000256" key="3">
    <source>
        <dbReference type="SAM" id="Phobius"/>
    </source>
</evidence>
<evidence type="ECO:0000313" key="5">
    <source>
        <dbReference type="EMBL" id="MQS44518.1"/>
    </source>
</evidence>
<comment type="caution">
    <text evidence="5">The sequence shown here is derived from an EMBL/GenBank/DDBJ whole genome shotgun (WGS) entry which is preliminary data.</text>
</comment>
<dbReference type="EMBL" id="VDFN01000001">
    <property type="protein sequence ID" value="MQS44518.1"/>
    <property type="molecule type" value="Genomic_DNA"/>
</dbReference>
<feature type="compositionally biased region" description="Low complexity" evidence="2">
    <location>
        <begin position="64"/>
        <end position="78"/>
    </location>
</feature>
<evidence type="ECO:0000256" key="2">
    <source>
        <dbReference type="SAM" id="MobiDB-lite"/>
    </source>
</evidence>
<dbReference type="Proteomes" id="UP000436655">
    <property type="component" value="Unassembled WGS sequence"/>
</dbReference>
<dbReference type="Pfam" id="PF11611">
    <property type="entry name" value="DUF4352"/>
    <property type="match status" value="1"/>
</dbReference>
<protein>
    <submittedName>
        <fullName evidence="5">DUF4352 domain-containing protein</fullName>
    </submittedName>
</protein>
<keyword evidence="1" id="KW-0732">Signal</keyword>
<feature type="compositionally biased region" description="Basic and acidic residues" evidence="2">
    <location>
        <begin position="83"/>
        <end position="92"/>
    </location>
</feature>
<dbReference type="InterPro" id="IPR029050">
    <property type="entry name" value="Immunoprotect_excell_Ig-like"/>
</dbReference>
<keyword evidence="6" id="KW-1185">Reference proteome</keyword>
<reference evidence="5 6" key="1">
    <citation type="journal article" date="2019" name="Syst. Appl. Microbiol.">
        <title>Polyphasic characterization of two novel Lactobacillus spp. isolated from blown salami packages: Description of Lactobacillus halodurans sp. nov. and Lactobacillus salsicarnum sp. nov.</title>
        <authorList>
            <person name="Schuster J.A."/>
            <person name="Klingl A."/>
            <person name="Vogel R.F."/>
            <person name="Ehrmann M.A."/>
        </authorList>
    </citation>
    <scope>NUCLEOTIDE SEQUENCE [LARGE SCALE GENOMIC DNA]</scope>
    <source>
        <strain evidence="5 6">TMW 1.2098</strain>
    </source>
</reference>
<keyword evidence="3" id="KW-1133">Transmembrane helix</keyword>
<feature type="transmembrane region" description="Helical" evidence="3">
    <location>
        <begin position="23"/>
        <end position="44"/>
    </location>
</feature>
<feature type="domain" description="DUF4352" evidence="4">
    <location>
        <begin position="90"/>
        <end position="200"/>
    </location>
</feature>
<evidence type="ECO:0000256" key="1">
    <source>
        <dbReference type="ARBA" id="ARBA00022729"/>
    </source>
</evidence>
<dbReference type="InterPro" id="IPR029051">
    <property type="entry name" value="DUF4352"/>
</dbReference>
<name>A0ABW9P5L6_9LACO</name>
<feature type="compositionally biased region" description="Basic and acidic residues" evidence="2">
    <location>
        <begin position="48"/>
        <end position="63"/>
    </location>
</feature>
<dbReference type="Gene3D" id="2.60.40.1240">
    <property type="match status" value="1"/>
</dbReference>
<evidence type="ECO:0000259" key="4">
    <source>
        <dbReference type="Pfam" id="PF11611"/>
    </source>
</evidence>
<keyword evidence="3" id="KW-0812">Transmembrane</keyword>
<proteinExistence type="predicted"/>
<dbReference type="RefSeq" id="WP_125703334.1">
    <property type="nucleotide sequence ID" value="NZ_JBHTOO010000003.1"/>
</dbReference>
<organism evidence="5 6">
    <name type="scientific">Companilactobacillus mishanensis</name>
    <dbReference type="NCBI Taxonomy" id="2486008"/>
    <lineage>
        <taxon>Bacteria</taxon>
        <taxon>Bacillati</taxon>
        <taxon>Bacillota</taxon>
        <taxon>Bacilli</taxon>
        <taxon>Lactobacillales</taxon>
        <taxon>Lactobacillaceae</taxon>
        <taxon>Companilactobacillus</taxon>
    </lineage>
</organism>